<comment type="caution">
    <text evidence="1">The sequence shown here is derived from an EMBL/GenBank/DDBJ whole genome shotgun (WGS) entry which is preliminary data.</text>
</comment>
<evidence type="ECO:0000313" key="1">
    <source>
        <dbReference type="EMBL" id="RST58001.1"/>
    </source>
</evidence>
<evidence type="ECO:0000313" key="2">
    <source>
        <dbReference type="Proteomes" id="UP000287296"/>
    </source>
</evidence>
<protein>
    <submittedName>
        <fullName evidence="1">Uncharacterized protein</fullName>
    </submittedName>
</protein>
<dbReference type="OrthoDB" id="9794294at2"/>
<gene>
    <name evidence="1" type="ORF">D5F11_019635</name>
</gene>
<accession>A0A429X3P8</accession>
<sequence>MRKYIMPDKYKNTDRMKSPSVYQGFGYFKLFSPNFSPNCIGAVYSFSNRAKLAAQYGIHNYKGTAKQNLDLLNKLRAGKSVTAEQPATKKAIKRQNQ</sequence>
<dbReference type="EMBL" id="QYTW02000025">
    <property type="protein sequence ID" value="RST58001.1"/>
    <property type="molecule type" value="Genomic_DNA"/>
</dbReference>
<proteinExistence type="predicted"/>
<dbReference type="Proteomes" id="UP000287296">
    <property type="component" value="Unassembled WGS sequence"/>
</dbReference>
<reference evidence="1 2" key="1">
    <citation type="submission" date="2018-12" db="EMBL/GenBank/DDBJ databases">
        <authorList>
            <person name="Sun L."/>
            <person name="Chen Z."/>
        </authorList>
    </citation>
    <scope>NUCLEOTIDE SEQUENCE [LARGE SCALE GENOMIC DNA]</scope>
    <source>
        <strain evidence="1 2">LMG 29736</strain>
    </source>
</reference>
<name>A0A429X3P8_SIMTE</name>
<organism evidence="1 2">
    <name type="scientific">Siminovitchia terrae</name>
    <name type="common">Bacillus terrae</name>
    <dbReference type="NCBI Taxonomy" id="1914933"/>
    <lineage>
        <taxon>Bacteria</taxon>
        <taxon>Bacillati</taxon>
        <taxon>Bacillota</taxon>
        <taxon>Bacilli</taxon>
        <taxon>Bacillales</taxon>
        <taxon>Bacillaceae</taxon>
        <taxon>Siminovitchia</taxon>
    </lineage>
</organism>
<dbReference type="AlphaFoldDB" id="A0A429X3P8"/>